<proteinExistence type="predicted"/>
<gene>
    <name evidence="1" type="ORF">NBG4_830003</name>
</gene>
<dbReference type="Proteomes" id="UP000245125">
    <property type="component" value="Unassembled WGS sequence"/>
</dbReference>
<evidence type="ECO:0000313" key="2">
    <source>
        <dbReference type="Proteomes" id="UP000245125"/>
    </source>
</evidence>
<dbReference type="AlphaFoldDB" id="A0A2U3QKP6"/>
<evidence type="ECO:0000313" key="1">
    <source>
        <dbReference type="EMBL" id="SPQ01986.1"/>
    </source>
</evidence>
<protein>
    <submittedName>
        <fullName evidence="1">Uncharacterized protein</fullName>
    </submittedName>
</protein>
<dbReference type="EMBL" id="OUUY01000134">
    <property type="protein sequence ID" value="SPQ01986.1"/>
    <property type="molecule type" value="Genomic_DNA"/>
</dbReference>
<reference evidence="2" key="1">
    <citation type="submission" date="2018-03" db="EMBL/GenBank/DDBJ databases">
        <authorList>
            <person name="Zecchin S."/>
        </authorList>
    </citation>
    <scope>NUCLEOTIDE SEQUENCE [LARGE SCALE GENOMIC DNA]</scope>
</reference>
<name>A0A2U3QKP6_9BACT</name>
<keyword evidence="2" id="KW-1185">Reference proteome</keyword>
<dbReference type="OrthoDB" id="1495085at2"/>
<accession>A0A2U3QKP6</accession>
<sequence>MPWSNLNMSTASSSRPAGWRILGFGKHPEIAASVQEKLRSLGFQATNFVLTNDEAGDARLVAELKRAEYDGVAIGGYINGQDAVNFPATEETTFWFNRVLNIIHANAPGSKIILVRGPEDVLPAIERVLGKSLPS</sequence>
<organism evidence="1 2">
    <name type="scientific">Candidatus Sulfobium mesophilum</name>
    <dbReference type="NCBI Taxonomy" id="2016548"/>
    <lineage>
        <taxon>Bacteria</taxon>
        <taxon>Pseudomonadati</taxon>
        <taxon>Nitrospirota</taxon>
        <taxon>Nitrospiria</taxon>
        <taxon>Nitrospirales</taxon>
        <taxon>Nitrospiraceae</taxon>
        <taxon>Candidatus Sulfobium</taxon>
    </lineage>
</organism>